<comment type="caution">
    <text evidence="2">The sequence shown here is derived from an EMBL/GenBank/DDBJ whole genome shotgun (WGS) entry which is preliminary data.</text>
</comment>
<organism evidence="2 3">
    <name type="scientific">Mycolicibacterium obuense</name>
    <dbReference type="NCBI Taxonomy" id="1807"/>
    <lineage>
        <taxon>Bacteria</taxon>
        <taxon>Bacillati</taxon>
        <taxon>Actinomycetota</taxon>
        <taxon>Actinomycetes</taxon>
        <taxon>Mycobacteriales</taxon>
        <taxon>Mycobacteriaceae</taxon>
        <taxon>Mycolicibacterium</taxon>
    </lineage>
</organism>
<keyword evidence="3" id="KW-1185">Reference proteome</keyword>
<feature type="region of interest" description="Disordered" evidence="1">
    <location>
        <begin position="48"/>
        <end position="67"/>
    </location>
</feature>
<gene>
    <name evidence="2" type="ORF">WN67_19805</name>
</gene>
<accession>A0A0M2JZ54</accession>
<dbReference type="EMBL" id="LAUZ02000076">
    <property type="protein sequence ID" value="KKF00250.1"/>
    <property type="molecule type" value="Genomic_DNA"/>
</dbReference>
<reference evidence="2 3" key="1">
    <citation type="journal article" date="2015" name="Genome Announc.">
        <title>Draft Genome Sequence of Mycobacterium obuense Strain UC1, Isolated from Patient Sputum.</title>
        <authorList>
            <person name="Greninger A.L."/>
            <person name="Cunningham G."/>
            <person name="Hsu E.D."/>
            <person name="Yu J.M."/>
            <person name="Chiu C.Y."/>
            <person name="Miller S."/>
        </authorList>
    </citation>
    <scope>NUCLEOTIDE SEQUENCE [LARGE SCALE GENOMIC DNA]</scope>
    <source>
        <strain evidence="2 3">UC1</strain>
    </source>
</reference>
<feature type="compositionally biased region" description="Polar residues" evidence="1">
    <location>
        <begin position="57"/>
        <end position="67"/>
    </location>
</feature>
<protein>
    <submittedName>
        <fullName evidence="2">Uncharacterized protein</fullName>
    </submittedName>
</protein>
<proteinExistence type="predicted"/>
<name>A0A0M2JZ54_9MYCO</name>
<dbReference type="Proteomes" id="UP000034150">
    <property type="component" value="Unassembled WGS sequence"/>
</dbReference>
<feature type="region of interest" description="Disordered" evidence="1">
    <location>
        <begin position="1"/>
        <end position="21"/>
    </location>
</feature>
<sequence length="67" mass="7135">MAAEMSPRRLPGRAAPMPASSARSVASMIRWSCGRGVPTMMLRAESATHPSIDTAMSMLSRSPSRST</sequence>
<evidence type="ECO:0000313" key="2">
    <source>
        <dbReference type="EMBL" id="KKF00250.1"/>
    </source>
</evidence>
<dbReference type="AlphaFoldDB" id="A0A0M2JZ54"/>
<evidence type="ECO:0000313" key="3">
    <source>
        <dbReference type="Proteomes" id="UP000034150"/>
    </source>
</evidence>
<evidence type="ECO:0000256" key="1">
    <source>
        <dbReference type="SAM" id="MobiDB-lite"/>
    </source>
</evidence>